<organism evidence="7 8">
    <name type="scientific">Blautia hydrogenotrophica (strain DSM 10507 / JCM 14656 / S5a33)</name>
    <name type="common">Ruminococcus hydrogenotrophicus</name>
    <dbReference type="NCBI Taxonomy" id="476272"/>
    <lineage>
        <taxon>Bacteria</taxon>
        <taxon>Bacillati</taxon>
        <taxon>Bacillota</taxon>
        <taxon>Clostridia</taxon>
        <taxon>Lachnospirales</taxon>
        <taxon>Lachnospiraceae</taxon>
        <taxon>Blautia</taxon>
    </lineage>
</organism>
<dbReference type="Proteomes" id="UP000003100">
    <property type="component" value="Unassembled WGS sequence"/>
</dbReference>
<gene>
    <name evidence="7" type="ORF">RUMHYD_00365</name>
</gene>
<evidence type="ECO:0000256" key="5">
    <source>
        <dbReference type="SAM" id="Phobius"/>
    </source>
</evidence>
<dbReference type="GO" id="GO:0140359">
    <property type="term" value="F:ABC-type transporter activity"/>
    <property type="evidence" value="ECO:0007669"/>
    <property type="project" value="InterPro"/>
</dbReference>
<dbReference type="GO" id="GO:0005524">
    <property type="term" value="F:ATP binding"/>
    <property type="evidence" value="ECO:0007669"/>
    <property type="project" value="InterPro"/>
</dbReference>
<reference evidence="7 8" key="1">
    <citation type="submission" date="2009-01" db="EMBL/GenBank/DDBJ databases">
        <authorList>
            <person name="Fulton L."/>
            <person name="Clifton S."/>
            <person name="Fulton B."/>
            <person name="Xu J."/>
            <person name="Minx P."/>
            <person name="Pepin K.H."/>
            <person name="Johnson M."/>
            <person name="Bhonagiri V."/>
            <person name="Nash W.E."/>
            <person name="Mardis E.R."/>
            <person name="Wilson R.K."/>
        </authorList>
    </citation>
    <scope>NUCLEOTIDE SEQUENCE [LARGE SCALE GENOMIC DNA]</scope>
    <source>
        <strain evidence="8">DSM 10507 / JCM 14656 / S5a33</strain>
    </source>
</reference>
<evidence type="ECO:0000256" key="1">
    <source>
        <dbReference type="ARBA" id="ARBA00004651"/>
    </source>
</evidence>
<dbReference type="SUPFAM" id="SSF90123">
    <property type="entry name" value="ABC transporter transmembrane region"/>
    <property type="match status" value="1"/>
</dbReference>
<evidence type="ECO:0000313" key="7">
    <source>
        <dbReference type="EMBL" id="EEG50704.1"/>
    </source>
</evidence>
<dbReference type="PROSITE" id="PS50929">
    <property type="entry name" value="ABC_TM1F"/>
    <property type="match status" value="1"/>
</dbReference>
<comment type="subcellular location">
    <subcellularLocation>
        <location evidence="1">Cell membrane</location>
        <topology evidence="1">Multi-pass membrane protein</topology>
    </subcellularLocation>
</comment>
<dbReference type="EMBL" id="ACBZ01000014">
    <property type="protein sequence ID" value="EEG50704.1"/>
    <property type="molecule type" value="Genomic_DNA"/>
</dbReference>
<dbReference type="InterPro" id="IPR011527">
    <property type="entry name" value="ABC1_TM_dom"/>
</dbReference>
<evidence type="ECO:0000256" key="2">
    <source>
        <dbReference type="ARBA" id="ARBA00022692"/>
    </source>
</evidence>
<keyword evidence="3 5" id="KW-1133">Transmembrane helix</keyword>
<sequence length="43" mass="5072">MLAFILIYMFILGWRVALLSLSILPVGFVLILFTFRDYSENFQ</sequence>
<dbReference type="AlphaFoldDB" id="C0CHQ1"/>
<evidence type="ECO:0000259" key="6">
    <source>
        <dbReference type="PROSITE" id="PS50929"/>
    </source>
</evidence>
<keyword evidence="2 5" id="KW-0812">Transmembrane</keyword>
<feature type="domain" description="ABC transmembrane type-1" evidence="6">
    <location>
        <begin position="1"/>
        <end position="43"/>
    </location>
</feature>
<comment type="caution">
    <text evidence="7">The sequence shown here is derived from an EMBL/GenBank/DDBJ whole genome shotgun (WGS) entry which is preliminary data.</text>
</comment>
<dbReference type="InterPro" id="IPR036640">
    <property type="entry name" value="ABC1_TM_sf"/>
</dbReference>
<protein>
    <recommendedName>
        <fullName evidence="6">ABC transmembrane type-1 domain-containing protein</fullName>
    </recommendedName>
</protein>
<keyword evidence="4 5" id="KW-0472">Membrane</keyword>
<accession>C0CHQ1</accession>
<name>C0CHQ1_BLAHS</name>
<keyword evidence="8" id="KW-1185">Reference proteome</keyword>
<reference evidence="7 8" key="2">
    <citation type="submission" date="2009-02" db="EMBL/GenBank/DDBJ databases">
        <title>Draft genome sequence of Blautia hydrogenotrophica DSM 10507 (Ruminococcus hydrogenotrophicus DSM 10507).</title>
        <authorList>
            <person name="Sudarsanam P."/>
            <person name="Ley R."/>
            <person name="Guruge J."/>
            <person name="Turnbaugh P.J."/>
            <person name="Mahowald M."/>
            <person name="Liep D."/>
            <person name="Gordon J."/>
        </authorList>
    </citation>
    <scope>NUCLEOTIDE SEQUENCE [LARGE SCALE GENOMIC DNA]</scope>
    <source>
        <strain evidence="8">DSM 10507 / JCM 14656 / S5a33</strain>
    </source>
</reference>
<evidence type="ECO:0000256" key="3">
    <source>
        <dbReference type="ARBA" id="ARBA00022989"/>
    </source>
</evidence>
<dbReference type="HOGENOM" id="CLU_3230353_0_0_9"/>
<evidence type="ECO:0000256" key="4">
    <source>
        <dbReference type="ARBA" id="ARBA00023136"/>
    </source>
</evidence>
<proteinExistence type="predicted"/>
<evidence type="ECO:0000313" key="8">
    <source>
        <dbReference type="Proteomes" id="UP000003100"/>
    </source>
</evidence>
<feature type="transmembrane region" description="Helical" evidence="5">
    <location>
        <begin position="6"/>
        <end position="35"/>
    </location>
</feature>
<dbReference type="GO" id="GO:0005886">
    <property type="term" value="C:plasma membrane"/>
    <property type="evidence" value="ECO:0007669"/>
    <property type="project" value="UniProtKB-SubCell"/>
</dbReference>
<dbReference type="PATRIC" id="fig|476272.21.peg.3373"/>